<dbReference type="SUPFAM" id="SSF88946">
    <property type="entry name" value="Sigma2 domain of RNA polymerase sigma factors"/>
    <property type="match status" value="1"/>
</dbReference>
<dbReference type="EMBL" id="SMTG01000002">
    <property type="protein sequence ID" value="TDK34125.1"/>
    <property type="molecule type" value="Genomic_DNA"/>
</dbReference>
<keyword evidence="4" id="KW-0804">Transcription</keyword>
<evidence type="ECO:0000259" key="5">
    <source>
        <dbReference type="Pfam" id="PF04542"/>
    </source>
</evidence>
<evidence type="ECO:0000256" key="4">
    <source>
        <dbReference type="ARBA" id="ARBA00023163"/>
    </source>
</evidence>
<dbReference type="Pfam" id="PF04542">
    <property type="entry name" value="Sigma70_r2"/>
    <property type="match status" value="1"/>
</dbReference>
<dbReference type="InterPro" id="IPR013249">
    <property type="entry name" value="RNA_pol_sigma70_r4_t2"/>
</dbReference>
<dbReference type="AlphaFoldDB" id="A0A4R5UFJ2"/>
<evidence type="ECO:0000256" key="1">
    <source>
        <dbReference type="ARBA" id="ARBA00010641"/>
    </source>
</evidence>
<dbReference type="Gene3D" id="1.10.10.10">
    <property type="entry name" value="Winged helix-like DNA-binding domain superfamily/Winged helix DNA-binding domain"/>
    <property type="match status" value="1"/>
</dbReference>
<keyword evidence="2" id="KW-0805">Transcription regulation</keyword>
<evidence type="ECO:0000256" key="3">
    <source>
        <dbReference type="ARBA" id="ARBA00023082"/>
    </source>
</evidence>
<dbReference type="CDD" id="cd06171">
    <property type="entry name" value="Sigma70_r4"/>
    <property type="match status" value="1"/>
</dbReference>
<feature type="domain" description="RNA polymerase sigma factor 70 region 4 type 2" evidence="6">
    <location>
        <begin position="137"/>
        <end position="187"/>
    </location>
</feature>
<keyword evidence="3" id="KW-0731">Sigma factor</keyword>
<proteinExistence type="inferred from homology"/>
<dbReference type="PANTHER" id="PTHR43133:SF62">
    <property type="entry name" value="RNA POLYMERASE SIGMA FACTOR SIGZ"/>
    <property type="match status" value="1"/>
</dbReference>
<protein>
    <submittedName>
        <fullName evidence="7">Sigma-70 family RNA polymerase sigma factor</fullName>
    </submittedName>
</protein>
<dbReference type="InterPro" id="IPR014284">
    <property type="entry name" value="RNA_pol_sigma-70_dom"/>
</dbReference>
<comment type="similarity">
    <text evidence="1">Belongs to the sigma-70 factor family. ECF subfamily.</text>
</comment>
<dbReference type="InterPro" id="IPR036388">
    <property type="entry name" value="WH-like_DNA-bd_sf"/>
</dbReference>
<gene>
    <name evidence="7" type="ORF">E2F49_07090</name>
</gene>
<dbReference type="Pfam" id="PF08281">
    <property type="entry name" value="Sigma70_r4_2"/>
    <property type="match status" value="1"/>
</dbReference>
<dbReference type="InterPro" id="IPR007627">
    <property type="entry name" value="RNA_pol_sigma70_r2"/>
</dbReference>
<comment type="caution">
    <text evidence="7">The sequence shown here is derived from an EMBL/GenBank/DDBJ whole genome shotgun (WGS) entry which is preliminary data.</text>
</comment>
<dbReference type="GO" id="GO:0016987">
    <property type="term" value="F:sigma factor activity"/>
    <property type="evidence" value="ECO:0007669"/>
    <property type="project" value="UniProtKB-KW"/>
</dbReference>
<dbReference type="Gene3D" id="1.10.1740.10">
    <property type="match status" value="1"/>
</dbReference>
<dbReference type="Proteomes" id="UP000295543">
    <property type="component" value="Unassembled WGS sequence"/>
</dbReference>
<dbReference type="GO" id="GO:0003677">
    <property type="term" value="F:DNA binding"/>
    <property type="evidence" value="ECO:0007669"/>
    <property type="project" value="InterPro"/>
</dbReference>
<evidence type="ECO:0000259" key="6">
    <source>
        <dbReference type="Pfam" id="PF08281"/>
    </source>
</evidence>
<dbReference type="OrthoDB" id="9784272at2"/>
<evidence type="ECO:0000313" key="7">
    <source>
        <dbReference type="EMBL" id="TDK34125.1"/>
    </source>
</evidence>
<evidence type="ECO:0000256" key="2">
    <source>
        <dbReference type="ARBA" id="ARBA00023015"/>
    </source>
</evidence>
<dbReference type="SUPFAM" id="SSF88659">
    <property type="entry name" value="Sigma3 and sigma4 domains of RNA polymerase sigma factors"/>
    <property type="match status" value="1"/>
</dbReference>
<dbReference type="InterPro" id="IPR039425">
    <property type="entry name" value="RNA_pol_sigma-70-like"/>
</dbReference>
<sequence>MSKALAQPAPDALYWSGQMSRVAAHADVDCFMRIYDHFAPRLNRYLLGLGLGAAQAEDLVQESMLRLWRRARSFDADRASLGTWLFRIARNLHIDGLRRASSSSAWPDEDVELLGEPEDDGEIGASAPEAFTDHVGLGRAIDALPAGQARLIRMSYLESKSHSEISSELGMPLGSVKSTLRRAFAKLRRGLGGEA</sequence>
<keyword evidence="8" id="KW-1185">Reference proteome</keyword>
<organism evidence="7 8">
    <name type="scientific">Luteimonas terrae</name>
    <dbReference type="NCBI Taxonomy" id="1530191"/>
    <lineage>
        <taxon>Bacteria</taxon>
        <taxon>Pseudomonadati</taxon>
        <taxon>Pseudomonadota</taxon>
        <taxon>Gammaproteobacteria</taxon>
        <taxon>Lysobacterales</taxon>
        <taxon>Lysobacteraceae</taxon>
        <taxon>Luteimonas</taxon>
    </lineage>
</organism>
<dbReference type="GO" id="GO:0006352">
    <property type="term" value="P:DNA-templated transcription initiation"/>
    <property type="evidence" value="ECO:0007669"/>
    <property type="project" value="InterPro"/>
</dbReference>
<reference evidence="7 8" key="1">
    <citation type="submission" date="2019-03" db="EMBL/GenBank/DDBJ databases">
        <title>Luteimonas zhaokaii sp.nov., isolated from the rectal contents of Plateau pika in Yushu, Qinghai Province, China.</title>
        <authorList>
            <person name="Zhang G."/>
        </authorList>
    </citation>
    <scope>NUCLEOTIDE SEQUENCE [LARGE SCALE GENOMIC DNA]</scope>
    <source>
        <strain evidence="7 8">THG-MD21</strain>
    </source>
</reference>
<evidence type="ECO:0000313" key="8">
    <source>
        <dbReference type="Proteomes" id="UP000295543"/>
    </source>
</evidence>
<name>A0A4R5UFJ2_9GAMM</name>
<dbReference type="RefSeq" id="WP_133393157.1">
    <property type="nucleotide sequence ID" value="NZ_SMTG01000002.1"/>
</dbReference>
<feature type="domain" description="RNA polymerase sigma-70 region 2" evidence="5">
    <location>
        <begin position="34"/>
        <end position="101"/>
    </location>
</feature>
<dbReference type="PANTHER" id="PTHR43133">
    <property type="entry name" value="RNA POLYMERASE ECF-TYPE SIGMA FACTO"/>
    <property type="match status" value="1"/>
</dbReference>
<dbReference type="InterPro" id="IPR013324">
    <property type="entry name" value="RNA_pol_sigma_r3/r4-like"/>
</dbReference>
<dbReference type="InterPro" id="IPR013325">
    <property type="entry name" value="RNA_pol_sigma_r2"/>
</dbReference>
<accession>A0A4R5UFJ2</accession>
<dbReference type="NCBIfam" id="TIGR02937">
    <property type="entry name" value="sigma70-ECF"/>
    <property type="match status" value="1"/>
</dbReference>